<evidence type="ECO:0000313" key="1">
    <source>
        <dbReference type="EMBL" id="OGZ43830.1"/>
    </source>
</evidence>
<evidence type="ECO:0000313" key="2">
    <source>
        <dbReference type="Proteomes" id="UP000177480"/>
    </source>
</evidence>
<protein>
    <submittedName>
        <fullName evidence="1">Uncharacterized protein</fullName>
    </submittedName>
</protein>
<sequence>MFTPEEIAMIREAVEGPKLPRPQFGTWFQRAREGWNVESLILDMDAYCTGKMLERYTKLHALLHALATRETGNSKRRLLLAEALKKVFLLQQ</sequence>
<gene>
    <name evidence="1" type="ORF">A2719_02590</name>
</gene>
<proteinExistence type="predicted"/>
<comment type="caution">
    <text evidence="1">The sequence shown here is derived from an EMBL/GenBank/DDBJ whole genome shotgun (WGS) entry which is preliminary data.</text>
</comment>
<dbReference type="EMBL" id="MHNK01000010">
    <property type="protein sequence ID" value="OGZ43830.1"/>
    <property type="molecule type" value="Genomic_DNA"/>
</dbReference>
<name>A0A1G2G1Q1_9BACT</name>
<organism evidence="1 2">
    <name type="scientific">Candidatus Ryanbacteria bacterium RIFCSPHIGHO2_01_FULL_45_22</name>
    <dbReference type="NCBI Taxonomy" id="1802114"/>
    <lineage>
        <taxon>Bacteria</taxon>
        <taxon>Candidatus Ryaniibacteriota</taxon>
    </lineage>
</organism>
<accession>A0A1G2G1Q1</accession>
<dbReference type="Proteomes" id="UP000177480">
    <property type="component" value="Unassembled WGS sequence"/>
</dbReference>
<dbReference type="AlphaFoldDB" id="A0A1G2G1Q1"/>
<reference evidence="1 2" key="1">
    <citation type="journal article" date="2016" name="Nat. Commun.">
        <title>Thousands of microbial genomes shed light on interconnected biogeochemical processes in an aquifer system.</title>
        <authorList>
            <person name="Anantharaman K."/>
            <person name="Brown C.T."/>
            <person name="Hug L.A."/>
            <person name="Sharon I."/>
            <person name="Castelle C.J."/>
            <person name="Probst A.J."/>
            <person name="Thomas B.C."/>
            <person name="Singh A."/>
            <person name="Wilkins M.J."/>
            <person name="Karaoz U."/>
            <person name="Brodie E.L."/>
            <person name="Williams K.H."/>
            <person name="Hubbard S.S."/>
            <person name="Banfield J.F."/>
        </authorList>
    </citation>
    <scope>NUCLEOTIDE SEQUENCE [LARGE SCALE GENOMIC DNA]</scope>
</reference>